<evidence type="ECO:0000313" key="3">
    <source>
        <dbReference type="Proteomes" id="UP000626697"/>
    </source>
</evidence>
<comment type="caution">
    <text evidence="2">The sequence shown here is derived from an EMBL/GenBank/DDBJ whole genome shotgun (WGS) entry which is preliminary data.</text>
</comment>
<feature type="transmembrane region" description="Helical" evidence="1">
    <location>
        <begin position="12"/>
        <end position="32"/>
    </location>
</feature>
<reference evidence="2 3" key="1">
    <citation type="submission" date="2020-08" db="EMBL/GenBank/DDBJ databases">
        <title>Genomic Encyclopedia of Type Strains, Phase IV (KMG-IV): sequencing the most valuable type-strain genomes for metagenomic binning, comparative biology and taxonomic classification.</title>
        <authorList>
            <person name="Goeker M."/>
        </authorList>
    </citation>
    <scope>NUCLEOTIDE SEQUENCE [LARGE SCALE GENOMIC DNA]</scope>
    <source>
        <strain evidence="2 3">DSM 105481</strain>
    </source>
</reference>
<keyword evidence="1" id="KW-0812">Transmembrane</keyword>
<name>A0ABR6CS93_9BACI</name>
<gene>
    <name evidence="2" type="ORF">HNP81_003122</name>
</gene>
<keyword evidence="3" id="KW-1185">Reference proteome</keyword>
<protein>
    <submittedName>
        <fullName evidence="2">Uncharacterized protein</fullName>
    </submittedName>
</protein>
<dbReference type="Proteomes" id="UP000626697">
    <property type="component" value="Unassembled WGS sequence"/>
</dbReference>
<proteinExistence type="predicted"/>
<sequence>MLSTSFWVVEMTGIWFLAIVQVWINYLIYGLIL</sequence>
<evidence type="ECO:0000256" key="1">
    <source>
        <dbReference type="SAM" id="Phobius"/>
    </source>
</evidence>
<evidence type="ECO:0000313" key="2">
    <source>
        <dbReference type="EMBL" id="MBA9027830.1"/>
    </source>
</evidence>
<organism evidence="2 3">
    <name type="scientific">Peribacillus huizhouensis</name>
    <dbReference type="NCBI Taxonomy" id="1501239"/>
    <lineage>
        <taxon>Bacteria</taxon>
        <taxon>Bacillati</taxon>
        <taxon>Bacillota</taxon>
        <taxon>Bacilli</taxon>
        <taxon>Bacillales</taxon>
        <taxon>Bacillaceae</taxon>
        <taxon>Peribacillus</taxon>
    </lineage>
</organism>
<accession>A0ABR6CS93</accession>
<keyword evidence="1" id="KW-0472">Membrane</keyword>
<dbReference type="EMBL" id="JACJHX010000010">
    <property type="protein sequence ID" value="MBA9027830.1"/>
    <property type="molecule type" value="Genomic_DNA"/>
</dbReference>
<keyword evidence="1" id="KW-1133">Transmembrane helix</keyword>